<sequence>MRAGICSVQQTLTPEAVSLVKQAVSLARRRGHAQVTPLHVASTMLASSTGLLRRACLQSHSHPLQCKALELCFNVALNRLPASTSSAFLGPHSSYPSLSNALVAAFKRAQAHQRRGSIENQQQPILALKIEIEQLIISILDDPSVSRVMREAGFSSTQVKNKVEQAVSLEICPQSSVTVSSQSKEITKPQVLSASVPQPLPLSQFGIIHGKPLDQVRNDDVMSVLNALVRKKRNTVITGECLATAESVVRGVMDKVERGEASGDLRSVRFMSLPLLSLRSLSKEKLEQKLVELRCIVKSHMSNGVVLYLGDLKWISDFWSSYGEQRRTYYCTVDHIILEIRRLVHEFSETGRLWLMGIATFQTYMKCKAGHPSLETMWELYPVTIPIGSLSLSLKLDSDSQSHQSRSKVSMNGSSWPLLECGVDNHSTCWTDNSVKFNRESQSLAGRTQNKESTTGITISTSSSLPLWLQQCKEETERNTTNDKQEYLSNKGSLLFGSVHKQSYYPEKTIKFASSPPSPNSVSSHERNTDSQQTHLSWPVIFEHKQLEKENQIWISECSNEGYESSLRNGPKPDLLSNPNSSPNSASSSEAMDDMEGVQSFKEFNDYNLKNLRSGLEKKVPWQKDIIPEIATTILECRSGMRKRKGKFNHVENKEETWLFFLGVDFEGKEKIARELARLVFGSQSNFVSIGLSNFSSSRADSTEESKNKRARDELGCSYLERLGLALNENPHRVIFMEDVDGVDNCSQKGIKQAIENGNVTLPDGEKVPLKDAIIVLSCESFSSVSRACSPPRRQKTSDHGDKEDEGGMEDKSPVLSLDLNISFEGDNGDEYSLAENGILESVDRQVIFKIQELMRL</sequence>
<keyword evidence="2 3" id="KW-0677">Repeat</keyword>
<feature type="region of interest" description="Disordered" evidence="4">
    <location>
        <begin position="565"/>
        <end position="594"/>
    </location>
</feature>
<proteinExistence type="inferred from homology"/>
<dbReference type="InterPro" id="IPR027417">
    <property type="entry name" value="P-loop_NTPase"/>
</dbReference>
<evidence type="ECO:0000259" key="5">
    <source>
        <dbReference type="PROSITE" id="PS51903"/>
    </source>
</evidence>
<dbReference type="InterPro" id="IPR036628">
    <property type="entry name" value="Clp_N_dom_sf"/>
</dbReference>
<dbReference type="InterPro" id="IPR058680">
    <property type="entry name" value="NBD_SMAX1-like"/>
</dbReference>
<comment type="similarity">
    <text evidence="1">Belongs to the ClpA/ClpB family.</text>
</comment>
<dbReference type="InterPro" id="IPR051650">
    <property type="entry name" value="SL_signaling_regulator"/>
</dbReference>
<dbReference type="InterPro" id="IPR004176">
    <property type="entry name" value="Clp_R_N"/>
</dbReference>
<protein>
    <recommendedName>
        <fullName evidence="5">Clp R domain-containing protein</fullName>
    </recommendedName>
</protein>
<feature type="region of interest" description="Disordered" evidence="4">
    <location>
        <begin position="510"/>
        <end position="533"/>
    </location>
</feature>
<evidence type="ECO:0000313" key="6">
    <source>
        <dbReference type="EMBL" id="NUU84811.1"/>
    </source>
</evidence>
<accession>A0A6M2EJF9</accession>
<evidence type="ECO:0000256" key="4">
    <source>
        <dbReference type="SAM" id="MobiDB-lite"/>
    </source>
</evidence>
<reference evidence="6" key="1">
    <citation type="submission" date="2020-03" db="EMBL/GenBank/DDBJ databases">
        <authorList>
            <person name="Zhang R."/>
        </authorList>
    </citation>
    <scope>NUCLEOTIDE SEQUENCE</scope>
</reference>
<dbReference type="Pfam" id="PF02861">
    <property type="entry name" value="Clp_N"/>
    <property type="match status" value="1"/>
</dbReference>
<name>A0A6M2EJF9_9ROSI</name>
<dbReference type="Pfam" id="PF23569">
    <property type="entry name" value="NBD_SMAX1"/>
    <property type="match status" value="1"/>
</dbReference>
<evidence type="ECO:0000256" key="3">
    <source>
        <dbReference type="PROSITE-ProRule" id="PRU01251"/>
    </source>
</evidence>
<dbReference type="SUPFAM" id="SSF52540">
    <property type="entry name" value="P-loop containing nucleoside triphosphate hydrolases"/>
    <property type="match status" value="1"/>
</dbReference>
<feature type="domain" description="Clp R" evidence="5">
    <location>
        <begin position="8"/>
        <end position="170"/>
    </location>
</feature>
<dbReference type="Gene3D" id="3.40.50.300">
    <property type="entry name" value="P-loop containing nucleotide triphosphate hydrolases"/>
    <property type="match status" value="1"/>
</dbReference>
<organism evidence="6">
    <name type="scientific">Populus davidiana</name>
    <dbReference type="NCBI Taxonomy" id="266767"/>
    <lineage>
        <taxon>Eukaryota</taxon>
        <taxon>Viridiplantae</taxon>
        <taxon>Streptophyta</taxon>
        <taxon>Embryophyta</taxon>
        <taxon>Tracheophyta</taxon>
        <taxon>Spermatophyta</taxon>
        <taxon>Magnoliopsida</taxon>
        <taxon>eudicotyledons</taxon>
        <taxon>Gunneridae</taxon>
        <taxon>Pentapetalae</taxon>
        <taxon>rosids</taxon>
        <taxon>fabids</taxon>
        <taxon>Malpighiales</taxon>
        <taxon>Salicaceae</taxon>
        <taxon>Saliceae</taxon>
        <taxon>Populus</taxon>
    </lineage>
</organism>
<dbReference type="PANTHER" id="PTHR43572">
    <property type="entry name" value="CHAPERONE PROTEIN CLPD, CHLOROPLASTIC"/>
    <property type="match status" value="1"/>
</dbReference>
<dbReference type="PROSITE" id="PS51903">
    <property type="entry name" value="CLP_R"/>
    <property type="match status" value="1"/>
</dbReference>
<dbReference type="EMBL" id="GILB01004478">
    <property type="protein sequence ID" value="NUU84811.1"/>
    <property type="molecule type" value="Transcribed_RNA"/>
</dbReference>
<evidence type="ECO:0000256" key="1">
    <source>
        <dbReference type="ARBA" id="ARBA00008675"/>
    </source>
</evidence>
<dbReference type="SUPFAM" id="SSF81923">
    <property type="entry name" value="Double Clp-N motif"/>
    <property type="match status" value="1"/>
</dbReference>
<dbReference type="PANTHER" id="PTHR43572:SF7">
    <property type="entry name" value="CLP R DOMAIN-CONTAINING PROTEIN"/>
    <property type="match status" value="1"/>
</dbReference>
<feature type="region of interest" description="Disordered" evidence="4">
    <location>
        <begin position="786"/>
        <end position="813"/>
    </location>
</feature>
<dbReference type="Gene3D" id="1.10.1780.10">
    <property type="entry name" value="Clp, N-terminal domain"/>
    <property type="match status" value="1"/>
</dbReference>
<feature type="compositionally biased region" description="Low complexity" evidence="4">
    <location>
        <begin position="577"/>
        <end position="589"/>
    </location>
</feature>
<dbReference type="AlphaFoldDB" id="A0A6M2EJF9"/>
<evidence type="ECO:0000256" key="2">
    <source>
        <dbReference type="ARBA" id="ARBA00022737"/>
    </source>
</evidence>